<feature type="transmembrane region" description="Helical" evidence="8">
    <location>
        <begin position="253"/>
        <end position="276"/>
    </location>
</feature>
<feature type="transmembrane region" description="Helical" evidence="8">
    <location>
        <begin position="310"/>
        <end position="335"/>
    </location>
</feature>
<comment type="subcellular location">
    <subcellularLocation>
        <location evidence="1">Membrane</location>
        <topology evidence="1">Multi-pass membrane protein</topology>
    </subcellularLocation>
</comment>
<feature type="transmembrane region" description="Helical" evidence="8">
    <location>
        <begin position="155"/>
        <end position="178"/>
    </location>
</feature>
<feature type="transmembrane region" description="Helical" evidence="8">
    <location>
        <begin position="79"/>
        <end position="97"/>
    </location>
</feature>
<keyword evidence="4 8" id="KW-0812">Transmembrane</keyword>
<sequence>MADNLKAEKIRSKGEKDDEKKKKKKKKRMGGLSYLINENPPWYICILLGFQHYLTMLGANLAVPFALSEKMCFANNHLAISEVMSTVFFTSGVSTILQTTFGVRLPIVQGSTFTFLAPAVAILRQPKFLCPVYNSTENSTMGYDKDVWKPRMLEIQGAIMVSSLFQVLVGFSGLMGFLMHFIGPVSIAPTIILIGLSLFEVAAGKAGTHWGISMTTIVLIVIFSQYMQGINLRIPAYSRDRGCYVAKYPLFRLFPIILAICTSWLIALIVTAAGGFPDDPELPQYMARTDARIKVLREAEWFRVPYPGQWGLPTVSAAAVLGMLSGVVASIVESIGDYYACARMSGAPPPPTHAINRGIGMEGIGCIITGAWGTGSGTTSYSENIGAIGITKVGSLRVIQVAGCVAIVMGVVGKIGALFTSIPDPVVGGVFMVMFGMITAVGMSNLQYVDMTAARNMFIVGVSVVFGMALPFYLKTHENAIQTGYEEVDQIITILLSTNIAVGGMLALFLDNTIPGTKEERGLIAWKHHLIPDEDEDDDYEVATIHVYDLPFCLKRLGYNEISRYIPFLPYYHPVSHDGACHVAAATNVAMETGESTKRDLALEEGKNSYAVQPNTITEDPEDTTSF</sequence>
<name>A0A6P8HR87_ACTTE</name>
<comment type="similarity">
    <text evidence="2">Belongs to the nucleobase:cation symporter-2 (NCS2) (TC 2.A.40) family.</text>
</comment>
<feature type="transmembrane region" description="Helical" evidence="8">
    <location>
        <begin position="41"/>
        <end position="67"/>
    </location>
</feature>
<dbReference type="OrthoDB" id="1641903at2759"/>
<feature type="transmembrane region" description="Helical" evidence="8">
    <location>
        <begin position="456"/>
        <end position="474"/>
    </location>
</feature>
<keyword evidence="6 8" id="KW-0472">Membrane</keyword>
<evidence type="ECO:0000313" key="9">
    <source>
        <dbReference type="Proteomes" id="UP000515163"/>
    </source>
</evidence>
<evidence type="ECO:0000256" key="1">
    <source>
        <dbReference type="ARBA" id="ARBA00004141"/>
    </source>
</evidence>
<dbReference type="InParanoid" id="A0A6P8HR87"/>
<keyword evidence="9" id="KW-1185">Reference proteome</keyword>
<dbReference type="GO" id="GO:0022857">
    <property type="term" value="F:transmembrane transporter activity"/>
    <property type="evidence" value="ECO:0007669"/>
    <property type="project" value="InterPro"/>
</dbReference>
<feature type="transmembrane region" description="Helical" evidence="8">
    <location>
        <begin position="185"/>
        <end position="204"/>
    </location>
</feature>
<feature type="transmembrane region" description="Helical" evidence="8">
    <location>
        <begin position="398"/>
        <end position="420"/>
    </location>
</feature>
<protein>
    <submittedName>
        <fullName evidence="10">Solute carrier family 23 member 1-like isoform X1</fullName>
    </submittedName>
</protein>
<feature type="compositionally biased region" description="Basic and acidic residues" evidence="7">
    <location>
        <begin position="1"/>
        <end position="20"/>
    </location>
</feature>
<evidence type="ECO:0000256" key="3">
    <source>
        <dbReference type="ARBA" id="ARBA00022448"/>
    </source>
</evidence>
<dbReference type="RefSeq" id="XP_031555150.1">
    <property type="nucleotide sequence ID" value="XM_031699290.1"/>
</dbReference>
<dbReference type="InterPro" id="IPR006043">
    <property type="entry name" value="NCS2"/>
</dbReference>
<evidence type="ECO:0000256" key="2">
    <source>
        <dbReference type="ARBA" id="ARBA00008821"/>
    </source>
</evidence>
<dbReference type="GO" id="GO:0005886">
    <property type="term" value="C:plasma membrane"/>
    <property type="evidence" value="ECO:0007669"/>
    <property type="project" value="UniProtKB-ARBA"/>
</dbReference>
<dbReference type="PANTHER" id="PTHR11119">
    <property type="entry name" value="XANTHINE-URACIL / VITAMIN C PERMEASE FAMILY MEMBER"/>
    <property type="match status" value="1"/>
</dbReference>
<keyword evidence="5 8" id="KW-1133">Transmembrane helix</keyword>
<dbReference type="PROSITE" id="PS01116">
    <property type="entry name" value="XANTH_URACIL_PERMASE"/>
    <property type="match status" value="1"/>
</dbReference>
<dbReference type="AlphaFoldDB" id="A0A6P8HR87"/>
<feature type="transmembrane region" description="Helical" evidence="8">
    <location>
        <begin position="210"/>
        <end position="232"/>
    </location>
</feature>
<evidence type="ECO:0000256" key="8">
    <source>
        <dbReference type="SAM" id="Phobius"/>
    </source>
</evidence>
<accession>A0A6P8HR87</accession>
<evidence type="ECO:0000313" key="10">
    <source>
        <dbReference type="RefSeq" id="XP_031555150.1"/>
    </source>
</evidence>
<dbReference type="Pfam" id="PF00860">
    <property type="entry name" value="Xan_ur_permease"/>
    <property type="match status" value="1"/>
</dbReference>
<proteinExistence type="inferred from homology"/>
<evidence type="ECO:0000256" key="7">
    <source>
        <dbReference type="SAM" id="MobiDB-lite"/>
    </source>
</evidence>
<feature type="region of interest" description="Disordered" evidence="7">
    <location>
        <begin position="608"/>
        <end position="627"/>
    </location>
</feature>
<feature type="transmembrane region" description="Helical" evidence="8">
    <location>
        <begin position="490"/>
        <end position="510"/>
    </location>
</feature>
<keyword evidence="3" id="KW-0813">Transport</keyword>
<evidence type="ECO:0000256" key="5">
    <source>
        <dbReference type="ARBA" id="ARBA00022989"/>
    </source>
</evidence>
<dbReference type="Proteomes" id="UP000515163">
    <property type="component" value="Unplaced"/>
</dbReference>
<dbReference type="FunCoup" id="A0A6P8HR87">
    <property type="interactions" value="367"/>
</dbReference>
<feature type="transmembrane region" description="Helical" evidence="8">
    <location>
        <begin position="426"/>
        <end position="444"/>
    </location>
</feature>
<gene>
    <name evidence="10" type="primary">LOC116292051</name>
</gene>
<dbReference type="InterPro" id="IPR006042">
    <property type="entry name" value="Xan_ur_permease"/>
</dbReference>
<reference evidence="10" key="1">
    <citation type="submission" date="2025-08" db="UniProtKB">
        <authorList>
            <consortium name="RefSeq"/>
        </authorList>
    </citation>
    <scope>IDENTIFICATION</scope>
    <source>
        <tissue evidence="10">Tentacle</tissue>
    </source>
</reference>
<organism evidence="9 10">
    <name type="scientific">Actinia tenebrosa</name>
    <name type="common">Australian red waratah sea anemone</name>
    <dbReference type="NCBI Taxonomy" id="6105"/>
    <lineage>
        <taxon>Eukaryota</taxon>
        <taxon>Metazoa</taxon>
        <taxon>Cnidaria</taxon>
        <taxon>Anthozoa</taxon>
        <taxon>Hexacorallia</taxon>
        <taxon>Actiniaria</taxon>
        <taxon>Actiniidae</taxon>
        <taxon>Actinia</taxon>
    </lineage>
</organism>
<dbReference type="GeneID" id="116292051"/>
<evidence type="ECO:0000256" key="6">
    <source>
        <dbReference type="ARBA" id="ARBA00023136"/>
    </source>
</evidence>
<dbReference type="KEGG" id="aten:116292051"/>
<evidence type="ECO:0000256" key="4">
    <source>
        <dbReference type="ARBA" id="ARBA00022692"/>
    </source>
</evidence>
<feature type="region of interest" description="Disordered" evidence="7">
    <location>
        <begin position="1"/>
        <end position="24"/>
    </location>
</feature>